<feature type="compositionally biased region" description="Low complexity" evidence="1">
    <location>
        <begin position="247"/>
        <end position="271"/>
    </location>
</feature>
<dbReference type="AlphaFoldDB" id="A0A518N6L2"/>
<dbReference type="PANTHER" id="PTHR42791">
    <property type="entry name" value="GNAT FAMILY ACETYLTRANSFERASE"/>
    <property type="match status" value="1"/>
</dbReference>
<evidence type="ECO:0000313" key="3">
    <source>
        <dbReference type="EMBL" id="QDW67565.1"/>
    </source>
</evidence>
<keyword evidence="4" id="KW-1185">Reference proteome</keyword>
<feature type="region of interest" description="Disordered" evidence="1">
    <location>
        <begin position="247"/>
        <end position="279"/>
    </location>
</feature>
<evidence type="ECO:0000313" key="4">
    <source>
        <dbReference type="Proteomes" id="UP000316584"/>
    </source>
</evidence>
<dbReference type="InterPro" id="IPR000182">
    <property type="entry name" value="GNAT_dom"/>
</dbReference>
<name>A0A518N6L2_9GAMM</name>
<evidence type="ECO:0000256" key="1">
    <source>
        <dbReference type="SAM" id="MobiDB-lite"/>
    </source>
</evidence>
<dbReference type="KEGG" id="lug:FPZ22_12315"/>
<dbReference type="InterPro" id="IPR052523">
    <property type="entry name" value="Trichothecene_AcTrans"/>
</dbReference>
<dbReference type="GO" id="GO:0016747">
    <property type="term" value="F:acyltransferase activity, transferring groups other than amino-acyl groups"/>
    <property type="evidence" value="ECO:0007669"/>
    <property type="project" value="InterPro"/>
</dbReference>
<sequence length="279" mass="30058">MPPVIRMRMPASSDGVSGSLAPLAGRVGRATLQRPMVQAMPTSPPLAIRPLEPASIPAAARLLAASMRDNPLHQRVFAGEGTRLEPLLADAFIRLLRRQMRTGHVLAACEGDVLVGVAAMVPPGQCQPDLREKLAMLSILARGRALRHLPRIARWLRAWARHDPECAHWHLGPAAVDRARQGQGIGSRLMEAVCDRLDVSQGVGYLETDTPANVRLYRRGGFEVVAEEPVLGVPNWFMQRQPGVCSTPCPARTTPASTASSPTPGAAPQSAKRVIESAR</sequence>
<dbReference type="InterPro" id="IPR016181">
    <property type="entry name" value="Acyl_CoA_acyltransferase"/>
</dbReference>
<dbReference type="EMBL" id="CP042218">
    <property type="protein sequence ID" value="QDW67565.1"/>
    <property type="molecule type" value="Genomic_DNA"/>
</dbReference>
<dbReference type="PROSITE" id="PS51186">
    <property type="entry name" value="GNAT"/>
    <property type="match status" value="1"/>
</dbReference>
<feature type="region of interest" description="Disordered" evidence="1">
    <location>
        <begin position="1"/>
        <end position="20"/>
    </location>
</feature>
<protein>
    <submittedName>
        <fullName evidence="3">GNAT family N-acetyltransferase</fullName>
    </submittedName>
</protein>
<dbReference type="Proteomes" id="UP000316584">
    <property type="component" value="Chromosome"/>
</dbReference>
<accession>A0A518N6L2</accession>
<dbReference type="OrthoDB" id="9797178at2"/>
<gene>
    <name evidence="3" type="ORF">FPZ22_12315</name>
</gene>
<keyword evidence="3" id="KW-0808">Transferase</keyword>
<dbReference type="PANTHER" id="PTHR42791:SF1">
    <property type="entry name" value="N-ACETYLTRANSFERASE DOMAIN-CONTAINING PROTEIN"/>
    <property type="match status" value="1"/>
</dbReference>
<dbReference type="SUPFAM" id="SSF55729">
    <property type="entry name" value="Acyl-CoA N-acyltransferases (Nat)"/>
    <property type="match status" value="1"/>
</dbReference>
<dbReference type="CDD" id="cd04301">
    <property type="entry name" value="NAT_SF"/>
    <property type="match status" value="1"/>
</dbReference>
<evidence type="ECO:0000259" key="2">
    <source>
        <dbReference type="PROSITE" id="PS51186"/>
    </source>
</evidence>
<dbReference type="Pfam" id="PF13508">
    <property type="entry name" value="Acetyltransf_7"/>
    <property type="match status" value="1"/>
</dbReference>
<organism evidence="3 4">
    <name type="scientific">Luteimonas granuli</name>
    <dbReference type="NCBI Taxonomy" id="1176533"/>
    <lineage>
        <taxon>Bacteria</taxon>
        <taxon>Pseudomonadati</taxon>
        <taxon>Pseudomonadota</taxon>
        <taxon>Gammaproteobacteria</taxon>
        <taxon>Lysobacterales</taxon>
        <taxon>Lysobacteraceae</taxon>
        <taxon>Luteimonas</taxon>
    </lineage>
</organism>
<feature type="domain" description="N-acetyltransferase" evidence="2">
    <location>
        <begin position="46"/>
        <end position="243"/>
    </location>
</feature>
<proteinExistence type="predicted"/>
<dbReference type="Gene3D" id="3.40.630.30">
    <property type="match status" value="1"/>
</dbReference>
<reference evidence="3 4" key="1">
    <citation type="submission" date="2019-07" db="EMBL/GenBank/DDBJ databases">
        <title>Full genome sequence of Luteimonas sp. Gr-4.</title>
        <authorList>
            <person name="Im W.-T."/>
        </authorList>
    </citation>
    <scope>NUCLEOTIDE SEQUENCE [LARGE SCALE GENOMIC DNA]</scope>
    <source>
        <strain evidence="3 4">Gr-4</strain>
    </source>
</reference>